<name>A0A7R8UPT0_HERIL</name>
<reference evidence="4 5" key="1">
    <citation type="submission" date="2020-11" db="EMBL/GenBank/DDBJ databases">
        <authorList>
            <person name="Wallbank WR R."/>
            <person name="Pardo Diaz C."/>
            <person name="Kozak K."/>
            <person name="Martin S."/>
            <person name="Jiggins C."/>
            <person name="Moest M."/>
            <person name="Warren A I."/>
            <person name="Generalovic N T."/>
            <person name="Byers J.R.P. K."/>
            <person name="Montejo-Kovacevich G."/>
            <person name="Yen C E."/>
        </authorList>
    </citation>
    <scope>NUCLEOTIDE SEQUENCE [LARGE SCALE GENOMIC DNA]</scope>
</reference>
<protein>
    <recommendedName>
        <fullName evidence="6">Ankyrin repeat protein</fullName>
    </recommendedName>
</protein>
<dbReference type="PANTHER" id="PTHR24198:SF165">
    <property type="entry name" value="ANKYRIN REPEAT-CONTAINING PROTEIN-RELATED"/>
    <property type="match status" value="1"/>
</dbReference>
<dbReference type="PANTHER" id="PTHR24198">
    <property type="entry name" value="ANKYRIN REPEAT AND PROTEIN KINASE DOMAIN-CONTAINING PROTEIN"/>
    <property type="match status" value="1"/>
</dbReference>
<proteinExistence type="predicted"/>
<dbReference type="SUPFAM" id="SSF48403">
    <property type="entry name" value="Ankyrin repeat"/>
    <property type="match status" value="1"/>
</dbReference>
<accession>A0A7R8UPT0</accession>
<feature type="repeat" description="ANK" evidence="3">
    <location>
        <begin position="92"/>
        <end position="124"/>
    </location>
</feature>
<keyword evidence="1" id="KW-0677">Repeat</keyword>
<dbReference type="Gene3D" id="1.25.40.20">
    <property type="entry name" value="Ankyrin repeat-containing domain"/>
    <property type="match status" value="1"/>
</dbReference>
<dbReference type="Proteomes" id="UP000594454">
    <property type="component" value="Chromosome 3"/>
</dbReference>
<gene>
    <name evidence="4" type="ORF">HERILL_LOCUS7313</name>
</gene>
<evidence type="ECO:0000256" key="1">
    <source>
        <dbReference type="ARBA" id="ARBA00022737"/>
    </source>
</evidence>
<dbReference type="SMART" id="SM00248">
    <property type="entry name" value="ANK"/>
    <property type="match status" value="3"/>
</dbReference>
<evidence type="ECO:0000313" key="5">
    <source>
        <dbReference type="Proteomes" id="UP000594454"/>
    </source>
</evidence>
<dbReference type="PROSITE" id="PS50088">
    <property type="entry name" value="ANK_REPEAT"/>
    <property type="match status" value="2"/>
</dbReference>
<dbReference type="EMBL" id="LR899011">
    <property type="protein sequence ID" value="CAD7084418.1"/>
    <property type="molecule type" value="Genomic_DNA"/>
</dbReference>
<organism evidence="4 5">
    <name type="scientific">Hermetia illucens</name>
    <name type="common">Black soldier fly</name>
    <dbReference type="NCBI Taxonomy" id="343691"/>
    <lineage>
        <taxon>Eukaryota</taxon>
        <taxon>Metazoa</taxon>
        <taxon>Ecdysozoa</taxon>
        <taxon>Arthropoda</taxon>
        <taxon>Hexapoda</taxon>
        <taxon>Insecta</taxon>
        <taxon>Pterygota</taxon>
        <taxon>Neoptera</taxon>
        <taxon>Endopterygota</taxon>
        <taxon>Diptera</taxon>
        <taxon>Brachycera</taxon>
        <taxon>Stratiomyomorpha</taxon>
        <taxon>Stratiomyidae</taxon>
        <taxon>Hermetiinae</taxon>
        <taxon>Hermetia</taxon>
    </lineage>
</organism>
<dbReference type="InterPro" id="IPR036770">
    <property type="entry name" value="Ankyrin_rpt-contain_sf"/>
</dbReference>
<dbReference type="OrthoDB" id="194358at2759"/>
<feature type="repeat" description="ANK" evidence="3">
    <location>
        <begin position="58"/>
        <end position="90"/>
    </location>
</feature>
<evidence type="ECO:0000256" key="3">
    <source>
        <dbReference type="PROSITE-ProRule" id="PRU00023"/>
    </source>
</evidence>
<evidence type="ECO:0008006" key="6">
    <source>
        <dbReference type="Google" id="ProtNLM"/>
    </source>
</evidence>
<dbReference type="Pfam" id="PF12796">
    <property type="entry name" value="Ank_2"/>
    <property type="match status" value="1"/>
</dbReference>
<keyword evidence="5" id="KW-1185">Reference proteome</keyword>
<dbReference type="AlphaFoldDB" id="A0A7R8UPT0"/>
<keyword evidence="2 3" id="KW-0040">ANK repeat</keyword>
<sequence>MSTIFKSGMYKSTIFQATTLPSLPSTIQLYRAIRKGQQFLVKRLINSRRNLVDIPSPNGYYPLANAIIFGEIDIIDILLSAGASVHTGNRINGATPLHLAFYYGHITVSKVLMNKNAKLSAVDCIKLTPAHYAVIAEQQDILKFAIENKCDMEAKDICGWTLLLRAGKI</sequence>
<dbReference type="InParanoid" id="A0A7R8UPT0"/>
<dbReference type="InterPro" id="IPR002110">
    <property type="entry name" value="Ankyrin_rpt"/>
</dbReference>
<evidence type="ECO:0000256" key="2">
    <source>
        <dbReference type="ARBA" id="ARBA00023043"/>
    </source>
</evidence>
<evidence type="ECO:0000313" key="4">
    <source>
        <dbReference type="EMBL" id="CAD7084418.1"/>
    </source>
</evidence>
<dbReference type="PROSITE" id="PS50297">
    <property type="entry name" value="ANK_REP_REGION"/>
    <property type="match status" value="2"/>
</dbReference>